<organism evidence="1 2">
    <name type="scientific">Elysia crispata</name>
    <name type="common">lettuce slug</name>
    <dbReference type="NCBI Taxonomy" id="231223"/>
    <lineage>
        <taxon>Eukaryota</taxon>
        <taxon>Metazoa</taxon>
        <taxon>Spiralia</taxon>
        <taxon>Lophotrochozoa</taxon>
        <taxon>Mollusca</taxon>
        <taxon>Gastropoda</taxon>
        <taxon>Heterobranchia</taxon>
        <taxon>Euthyneura</taxon>
        <taxon>Panpulmonata</taxon>
        <taxon>Sacoglossa</taxon>
        <taxon>Placobranchoidea</taxon>
        <taxon>Plakobranchidae</taxon>
        <taxon>Elysia</taxon>
    </lineage>
</organism>
<evidence type="ECO:0000313" key="1">
    <source>
        <dbReference type="EMBL" id="KAK3797505.1"/>
    </source>
</evidence>
<gene>
    <name evidence="1" type="ORF">RRG08_054537</name>
</gene>
<proteinExistence type="predicted"/>
<dbReference type="AlphaFoldDB" id="A0AAE1E8J8"/>
<comment type="caution">
    <text evidence="1">The sequence shown here is derived from an EMBL/GenBank/DDBJ whole genome shotgun (WGS) entry which is preliminary data.</text>
</comment>
<accession>A0AAE1E8J8</accession>
<keyword evidence="2" id="KW-1185">Reference proteome</keyword>
<reference evidence="1" key="1">
    <citation type="journal article" date="2023" name="G3 (Bethesda)">
        <title>A reference genome for the long-term kleptoplast-retaining sea slug Elysia crispata morphotype clarki.</title>
        <authorList>
            <person name="Eastman K.E."/>
            <person name="Pendleton A.L."/>
            <person name="Shaikh M.A."/>
            <person name="Suttiyut T."/>
            <person name="Ogas R."/>
            <person name="Tomko P."/>
            <person name="Gavelis G."/>
            <person name="Widhalm J.R."/>
            <person name="Wisecaver J.H."/>
        </authorList>
    </citation>
    <scope>NUCLEOTIDE SEQUENCE</scope>
    <source>
        <strain evidence="1">ECLA1</strain>
    </source>
</reference>
<sequence length="126" mass="14402">MPMLNTNVLIVVISSPKVKDREKQVVSSFQSGCLAKVYASVDKSSRRVVVQTIIKAEHNHEIRQNSRWELLNDAQLLLTRIAEKQEKDVGATVCVGVQDDKRTLLGYFFYQSSSMRSKLSVFREHF</sequence>
<protein>
    <submittedName>
        <fullName evidence="1">Uncharacterized protein</fullName>
    </submittedName>
</protein>
<name>A0AAE1E8J8_9GAST</name>
<dbReference type="EMBL" id="JAWDGP010000750">
    <property type="protein sequence ID" value="KAK3797505.1"/>
    <property type="molecule type" value="Genomic_DNA"/>
</dbReference>
<evidence type="ECO:0000313" key="2">
    <source>
        <dbReference type="Proteomes" id="UP001283361"/>
    </source>
</evidence>
<dbReference type="Proteomes" id="UP001283361">
    <property type="component" value="Unassembled WGS sequence"/>
</dbReference>